<accession>A0A6H0XU26</accession>
<organism evidence="3 4">
    <name type="scientific">Peltaster fructicola</name>
    <dbReference type="NCBI Taxonomy" id="286661"/>
    <lineage>
        <taxon>Eukaryota</taxon>
        <taxon>Fungi</taxon>
        <taxon>Dikarya</taxon>
        <taxon>Ascomycota</taxon>
        <taxon>Pezizomycotina</taxon>
        <taxon>Dothideomycetes</taxon>
        <taxon>Dothideomycetes incertae sedis</taxon>
        <taxon>Peltaster</taxon>
    </lineage>
</organism>
<feature type="compositionally biased region" description="Polar residues" evidence="1">
    <location>
        <begin position="29"/>
        <end position="46"/>
    </location>
</feature>
<feature type="signal peptide" evidence="2">
    <location>
        <begin position="1"/>
        <end position="17"/>
    </location>
</feature>
<dbReference type="Proteomes" id="UP000503462">
    <property type="component" value="Chromosome 2"/>
</dbReference>
<dbReference type="EMBL" id="CP051140">
    <property type="protein sequence ID" value="QIW98144.1"/>
    <property type="molecule type" value="Genomic_DNA"/>
</dbReference>
<dbReference type="PANTHER" id="PTHR37283">
    <property type="entry name" value="PH DOMAIN-CONTAINING PROTEIN YHR131C"/>
    <property type="match status" value="1"/>
</dbReference>
<evidence type="ECO:0000256" key="2">
    <source>
        <dbReference type="SAM" id="SignalP"/>
    </source>
</evidence>
<keyword evidence="4" id="KW-1185">Reference proteome</keyword>
<keyword evidence="2" id="KW-0732">Signal</keyword>
<dbReference type="OrthoDB" id="5865767at2759"/>
<dbReference type="InterPro" id="IPR011993">
    <property type="entry name" value="PH-like_dom_sf"/>
</dbReference>
<feature type="region of interest" description="Disordered" evidence="1">
    <location>
        <begin position="242"/>
        <end position="268"/>
    </location>
</feature>
<gene>
    <name evidence="3" type="ORF">AMS68_003662</name>
</gene>
<feature type="region of interest" description="Disordered" evidence="1">
    <location>
        <begin position="20"/>
        <end position="70"/>
    </location>
</feature>
<sequence>MAALSAFALSVLSVEQAMERGPWQGRGPTATNNEESATTQTVQRPTRSTRRATSHYNSFQTHCTTDDNAPPTYATAIKQKNASRHSEEGRELLPGYSCTVSAEAKVLLNLELINPLHSLGETEWREVYIIVRGTMLSIHRVKDGVCGKHLRTYTLQHAEVGLAADTAYTVLSPNTRLAHLIPGPARQKAFKKDPRLFKAVKQHILRIRLETDQLLFAQSTEQDNHNLINAISAGIDIAQPIDERSASRQCTVPRRRRRARPQNDDVNDPTLIAEQERLLREMYPSLVPIEQTTPAREEEEVDVSELREESSRPAFTRSSTQTSIESRSGDFPASDCSNFSADGKWRPPHTRTQAQCLRYIRRCMPVLLADATRASDVLIYNGRRVKINWRHESLDDWELKPPSYRSHGFNVQRPALDRSTTEQRLSQADSDIITPLEEGLANLDLTKVVSGTPSMDKTTLPRSKGRRAESHNMTAMQGVVYCF</sequence>
<feature type="region of interest" description="Disordered" evidence="1">
    <location>
        <begin position="288"/>
        <end position="349"/>
    </location>
</feature>
<evidence type="ECO:0008006" key="5">
    <source>
        <dbReference type="Google" id="ProtNLM"/>
    </source>
</evidence>
<name>A0A6H0XU26_9PEZI</name>
<evidence type="ECO:0000256" key="1">
    <source>
        <dbReference type="SAM" id="MobiDB-lite"/>
    </source>
</evidence>
<dbReference type="AlphaFoldDB" id="A0A6H0XU26"/>
<dbReference type="Gene3D" id="2.30.29.30">
    <property type="entry name" value="Pleckstrin-homology domain (PH domain)/Phosphotyrosine-binding domain (PTB)"/>
    <property type="match status" value="1"/>
</dbReference>
<evidence type="ECO:0000313" key="3">
    <source>
        <dbReference type="EMBL" id="QIW98144.1"/>
    </source>
</evidence>
<dbReference type="PANTHER" id="PTHR37283:SF1">
    <property type="entry name" value="PH DOMAIN-CONTAINING PROTEIN YHR131C"/>
    <property type="match status" value="1"/>
</dbReference>
<feature type="compositionally biased region" description="Polar residues" evidence="1">
    <location>
        <begin position="316"/>
        <end position="326"/>
    </location>
</feature>
<reference evidence="3 4" key="1">
    <citation type="journal article" date="2016" name="Sci. Rep.">
        <title>Peltaster fructicola genome reveals evolution from an invasive phytopathogen to an ectophytic parasite.</title>
        <authorList>
            <person name="Xu C."/>
            <person name="Chen H."/>
            <person name="Gleason M.L."/>
            <person name="Xu J.R."/>
            <person name="Liu H."/>
            <person name="Zhang R."/>
            <person name="Sun G."/>
        </authorList>
    </citation>
    <scope>NUCLEOTIDE SEQUENCE [LARGE SCALE GENOMIC DNA]</scope>
    <source>
        <strain evidence="3 4">LNHT1506</strain>
    </source>
</reference>
<proteinExistence type="predicted"/>
<evidence type="ECO:0000313" key="4">
    <source>
        <dbReference type="Proteomes" id="UP000503462"/>
    </source>
</evidence>
<feature type="chain" id="PRO_5026297623" description="Cyclic nucleotide-binding domain-containing protein" evidence="2">
    <location>
        <begin position="18"/>
        <end position="483"/>
    </location>
</feature>
<feature type="compositionally biased region" description="Polar residues" evidence="1">
    <location>
        <begin position="54"/>
        <end position="67"/>
    </location>
</feature>
<protein>
    <recommendedName>
        <fullName evidence="5">Cyclic nucleotide-binding domain-containing protein</fullName>
    </recommendedName>
</protein>